<dbReference type="Proteomes" id="UP000253426">
    <property type="component" value="Unassembled WGS sequence"/>
</dbReference>
<evidence type="ECO:0000256" key="7">
    <source>
        <dbReference type="ARBA" id="ARBA00023136"/>
    </source>
</evidence>
<dbReference type="InterPro" id="IPR013563">
    <property type="entry name" value="Oligopep_ABC_C"/>
</dbReference>
<dbReference type="NCBIfam" id="TIGR01727">
    <property type="entry name" value="oligo_HPY"/>
    <property type="match status" value="1"/>
</dbReference>
<dbReference type="PROSITE" id="PS50893">
    <property type="entry name" value="ABC_TRANSPORTER_2"/>
    <property type="match status" value="1"/>
</dbReference>
<dbReference type="GO" id="GO:0016887">
    <property type="term" value="F:ATP hydrolysis activity"/>
    <property type="evidence" value="ECO:0007669"/>
    <property type="project" value="InterPro"/>
</dbReference>
<protein>
    <submittedName>
        <fullName evidence="9">Peptide/nickel transport system ATP-binding protein</fullName>
    </submittedName>
</protein>
<evidence type="ECO:0000313" key="10">
    <source>
        <dbReference type="Proteomes" id="UP000253426"/>
    </source>
</evidence>
<evidence type="ECO:0000256" key="4">
    <source>
        <dbReference type="ARBA" id="ARBA00022475"/>
    </source>
</evidence>
<reference evidence="9 10" key="1">
    <citation type="submission" date="2018-06" db="EMBL/GenBank/DDBJ databases">
        <title>Genomic Encyclopedia of Type Strains, Phase IV (KMG-IV): sequencing the most valuable type-strain genomes for metagenomic binning, comparative biology and taxonomic classification.</title>
        <authorList>
            <person name="Goeker M."/>
        </authorList>
    </citation>
    <scope>NUCLEOTIDE SEQUENCE [LARGE SCALE GENOMIC DNA]</scope>
    <source>
        <strain evidence="9 10">DSM 25532</strain>
    </source>
</reference>
<evidence type="ECO:0000313" key="9">
    <source>
        <dbReference type="EMBL" id="RBP42343.1"/>
    </source>
</evidence>
<dbReference type="InterPro" id="IPR003439">
    <property type="entry name" value="ABC_transporter-like_ATP-bd"/>
</dbReference>
<dbReference type="FunFam" id="3.40.50.300:FF:000016">
    <property type="entry name" value="Oligopeptide ABC transporter ATP-binding component"/>
    <property type="match status" value="1"/>
</dbReference>
<dbReference type="PANTHER" id="PTHR43297:SF2">
    <property type="entry name" value="DIPEPTIDE TRANSPORT ATP-BINDING PROTEIN DPPD"/>
    <property type="match status" value="1"/>
</dbReference>
<proteinExistence type="inferred from homology"/>
<evidence type="ECO:0000256" key="6">
    <source>
        <dbReference type="ARBA" id="ARBA00022840"/>
    </source>
</evidence>
<dbReference type="InterPro" id="IPR027417">
    <property type="entry name" value="P-loop_NTPase"/>
</dbReference>
<dbReference type="PANTHER" id="PTHR43297">
    <property type="entry name" value="OLIGOPEPTIDE TRANSPORT ATP-BINDING PROTEIN APPD"/>
    <property type="match status" value="1"/>
</dbReference>
<dbReference type="AlphaFoldDB" id="A0A366HKQ8"/>
<keyword evidence="4" id="KW-1003">Cell membrane</keyword>
<accession>A0A366HKQ8</accession>
<dbReference type="SUPFAM" id="SSF52540">
    <property type="entry name" value="P-loop containing nucleoside triphosphate hydrolases"/>
    <property type="match status" value="1"/>
</dbReference>
<dbReference type="Pfam" id="PF00005">
    <property type="entry name" value="ABC_tran"/>
    <property type="match status" value="1"/>
</dbReference>
<evidence type="ECO:0000256" key="1">
    <source>
        <dbReference type="ARBA" id="ARBA00004417"/>
    </source>
</evidence>
<keyword evidence="10" id="KW-1185">Reference proteome</keyword>
<dbReference type="Pfam" id="PF08352">
    <property type="entry name" value="oligo_HPY"/>
    <property type="match status" value="1"/>
</dbReference>
<gene>
    <name evidence="9" type="ORF">DES53_10647</name>
</gene>
<dbReference type="OrthoDB" id="9809450at2"/>
<comment type="subcellular location">
    <subcellularLocation>
        <location evidence="1">Cell inner membrane</location>
        <topology evidence="1">Peripheral membrane protein</topology>
    </subcellularLocation>
</comment>
<dbReference type="RefSeq" id="WP_113959481.1">
    <property type="nucleotide sequence ID" value="NZ_QNRR01000006.1"/>
</dbReference>
<dbReference type="InterPro" id="IPR050388">
    <property type="entry name" value="ABC_Ni/Peptide_Import"/>
</dbReference>
<comment type="caution">
    <text evidence="9">The sequence shown here is derived from an EMBL/GenBank/DDBJ whole genome shotgun (WGS) entry which is preliminary data.</text>
</comment>
<dbReference type="Gene3D" id="3.40.50.300">
    <property type="entry name" value="P-loop containing nucleotide triphosphate hydrolases"/>
    <property type="match status" value="1"/>
</dbReference>
<name>A0A366HKQ8_9BACT</name>
<comment type="similarity">
    <text evidence="2">Belongs to the ABC transporter superfamily.</text>
</comment>
<dbReference type="SMART" id="SM00382">
    <property type="entry name" value="AAA"/>
    <property type="match status" value="1"/>
</dbReference>
<evidence type="ECO:0000256" key="2">
    <source>
        <dbReference type="ARBA" id="ARBA00005417"/>
    </source>
</evidence>
<evidence type="ECO:0000256" key="5">
    <source>
        <dbReference type="ARBA" id="ARBA00022741"/>
    </source>
</evidence>
<dbReference type="GO" id="GO:0015833">
    <property type="term" value="P:peptide transport"/>
    <property type="evidence" value="ECO:0007669"/>
    <property type="project" value="InterPro"/>
</dbReference>
<organism evidence="9 10">
    <name type="scientific">Roseimicrobium gellanilyticum</name>
    <dbReference type="NCBI Taxonomy" id="748857"/>
    <lineage>
        <taxon>Bacteria</taxon>
        <taxon>Pseudomonadati</taxon>
        <taxon>Verrucomicrobiota</taxon>
        <taxon>Verrucomicrobiia</taxon>
        <taxon>Verrucomicrobiales</taxon>
        <taxon>Verrucomicrobiaceae</taxon>
        <taxon>Roseimicrobium</taxon>
    </lineage>
</organism>
<keyword evidence="5" id="KW-0547">Nucleotide-binding</keyword>
<feature type="domain" description="ABC transporter" evidence="8">
    <location>
        <begin position="8"/>
        <end position="259"/>
    </location>
</feature>
<keyword evidence="3" id="KW-0813">Transport</keyword>
<evidence type="ECO:0000256" key="3">
    <source>
        <dbReference type="ARBA" id="ARBA00022448"/>
    </source>
</evidence>
<evidence type="ECO:0000259" key="8">
    <source>
        <dbReference type="PROSITE" id="PS50893"/>
    </source>
</evidence>
<keyword evidence="6 9" id="KW-0067">ATP-binding</keyword>
<sequence length="328" mass="36322">MAHEDPILTVRDLVTAFDTDAGRVTAVDGIRFEVPRGKTLGIVGESGCGKSVTAFSITRLLPQPHGKILDGDIFYEGRDLPKLPLEEMRKLRGKEISMIFQEPMTALNPVQTVGRQLAESILLHTECSKREVLERSLELMKKVRIPSPDVRLGEYPHQLSGGMRQRVMIAMALIHKPKLLIADEPTTALDVTVQAQILELISDLQKEMGMSVVLITHDMGVIAEVCDEVVVMYAGRIVERAPVHELFANPRHAYTRGLLASIPRLDDVPKTKLRAIPGSVPAINTLKPGCRFAERSGKEHTPEQLTVRPSYTELSPGHWVEHCPVCVS</sequence>
<dbReference type="GO" id="GO:0005886">
    <property type="term" value="C:plasma membrane"/>
    <property type="evidence" value="ECO:0007669"/>
    <property type="project" value="UniProtKB-SubCell"/>
</dbReference>
<dbReference type="GO" id="GO:0005524">
    <property type="term" value="F:ATP binding"/>
    <property type="evidence" value="ECO:0007669"/>
    <property type="project" value="UniProtKB-KW"/>
</dbReference>
<dbReference type="EMBL" id="QNRR01000006">
    <property type="protein sequence ID" value="RBP42343.1"/>
    <property type="molecule type" value="Genomic_DNA"/>
</dbReference>
<keyword evidence="7" id="KW-0472">Membrane</keyword>
<dbReference type="PROSITE" id="PS00211">
    <property type="entry name" value="ABC_TRANSPORTER_1"/>
    <property type="match status" value="1"/>
</dbReference>
<dbReference type="InterPro" id="IPR003593">
    <property type="entry name" value="AAA+_ATPase"/>
</dbReference>
<dbReference type="InterPro" id="IPR017871">
    <property type="entry name" value="ABC_transporter-like_CS"/>
</dbReference>
<dbReference type="CDD" id="cd03257">
    <property type="entry name" value="ABC_NikE_OppD_transporters"/>
    <property type="match status" value="1"/>
</dbReference>